<comment type="caution">
    <text evidence="12">The sequence shown here is derived from an EMBL/GenBank/DDBJ whole genome shotgun (WGS) entry which is preliminary data.</text>
</comment>
<feature type="compositionally biased region" description="Low complexity" evidence="10">
    <location>
        <begin position="58"/>
        <end position="77"/>
    </location>
</feature>
<reference evidence="13" key="1">
    <citation type="journal article" date="2019" name="Int. J. Syst. Evol. Microbiol.">
        <title>The Global Catalogue of Microorganisms (GCM) 10K type strain sequencing project: providing services to taxonomists for standard genome sequencing and annotation.</title>
        <authorList>
            <consortium name="The Broad Institute Genomics Platform"/>
            <consortium name="The Broad Institute Genome Sequencing Center for Infectious Disease"/>
            <person name="Wu L."/>
            <person name="Ma J."/>
        </authorList>
    </citation>
    <scope>NUCLEOTIDE SEQUENCE [LARGE SCALE GENOMIC DNA]</scope>
    <source>
        <strain evidence="13">JCM 18304</strain>
    </source>
</reference>
<evidence type="ECO:0000313" key="12">
    <source>
        <dbReference type="EMBL" id="GAA5199197.1"/>
    </source>
</evidence>
<feature type="transmembrane region" description="Helical" evidence="11">
    <location>
        <begin position="440"/>
        <end position="458"/>
    </location>
</feature>
<evidence type="ECO:0000256" key="7">
    <source>
        <dbReference type="ARBA" id="ARBA00022824"/>
    </source>
</evidence>
<comment type="pathway">
    <text evidence="2">Glycolipid biosynthesis; glycosylphosphatidylinositol-anchor biosynthesis.</text>
</comment>
<keyword evidence="5" id="KW-0808">Transferase</keyword>
<feature type="transmembrane region" description="Helical" evidence="11">
    <location>
        <begin position="383"/>
        <end position="403"/>
    </location>
</feature>
<protein>
    <recommendedName>
        <fullName evidence="14">Mannosyltransferase (PIG-V)</fullName>
    </recommendedName>
</protein>
<feature type="compositionally biased region" description="Acidic residues" evidence="10">
    <location>
        <begin position="31"/>
        <end position="46"/>
    </location>
</feature>
<evidence type="ECO:0000256" key="4">
    <source>
        <dbReference type="ARBA" id="ARBA00022676"/>
    </source>
</evidence>
<dbReference type="EMBL" id="BAABJQ010000036">
    <property type="protein sequence ID" value="GAA5199197.1"/>
    <property type="molecule type" value="Genomic_DNA"/>
</dbReference>
<evidence type="ECO:0000256" key="9">
    <source>
        <dbReference type="ARBA" id="ARBA00023136"/>
    </source>
</evidence>
<dbReference type="Proteomes" id="UP001501570">
    <property type="component" value="Unassembled WGS sequence"/>
</dbReference>
<feature type="transmembrane region" description="Helical" evidence="11">
    <location>
        <begin position="283"/>
        <end position="303"/>
    </location>
</feature>
<sequence length="463" mass="50252">MVTAGEGTKRERHTLTGVSVPAVRAGRPDPDPDPDPVEQVDPADPDPVEHAESVPDGAADAARCADPASPRAAGAAPPDRPWRRALFAGGWVWLGTRVALAAMSAFAWIGQRQPGISGSEIAHRWATQFDSAHFLAIAAKGYVDSNTEASAAFFPAYPLLIRVLTPVALGRDWLAALVISNVALLAALVLLYRLAEHEFDRSTANRTIFYLVAFPTALFLTAAYNEGLSIALAVGAVYATRLRRWWTAGVLGALATTTRSAGLLLVLPFCYEYLRTYRWRPRPGALAVALIPLGLAPIMIATASTMHDPLAFEHAQSLNWGRHLDWPWVPVYDGIREVIVTRPGTRFGDVWAHDLLELGVVLLLAALILLGLVGPLRVRRDQLVFPLYGLALLVFTITFPILHNPRIPFPLYSASRIGIEVFPAFLILGRLGRHPFVDRAVLAGFLGVQGILVMQYLGGGWVA</sequence>
<feature type="transmembrane region" description="Helical" evidence="11">
    <location>
        <begin position="173"/>
        <end position="195"/>
    </location>
</feature>
<dbReference type="InterPro" id="IPR007315">
    <property type="entry name" value="PIG-V/Gpi18"/>
</dbReference>
<evidence type="ECO:0000256" key="1">
    <source>
        <dbReference type="ARBA" id="ARBA00004477"/>
    </source>
</evidence>
<feature type="transmembrane region" description="Helical" evidence="11">
    <location>
        <begin position="355"/>
        <end position="376"/>
    </location>
</feature>
<name>A0ABP9SR44_9ACTN</name>
<evidence type="ECO:0000256" key="10">
    <source>
        <dbReference type="SAM" id="MobiDB-lite"/>
    </source>
</evidence>
<feature type="region of interest" description="Disordered" evidence="10">
    <location>
        <begin position="1"/>
        <end position="79"/>
    </location>
</feature>
<evidence type="ECO:0000256" key="6">
    <source>
        <dbReference type="ARBA" id="ARBA00022692"/>
    </source>
</evidence>
<keyword evidence="3" id="KW-0337">GPI-anchor biosynthesis</keyword>
<evidence type="ECO:0000256" key="5">
    <source>
        <dbReference type="ARBA" id="ARBA00022679"/>
    </source>
</evidence>
<evidence type="ECO:0008006" key="14">
    <source>
        <dbReference type="Google" id="ProtNLM"/>
    </source>
</evidence>
<feature type="transmembrane region" description="Helical" evidence="11">
    <location>
        <begin position="245"/>
        <end position="271"/>
    </location>
</feature>
<keyword evidence="7" id="KW-0256">Endoplasmic reticulum</keyword>
<evidence type="ECO:0000256" key="8">
    <source>
        <dbReference type="ARBA" id="ARBA00022989"/>
    </source>
</evidence>
<evidence type="ECO:0000256" key="3">
    <source>
        <dbReference type="ARBA" id="ARBA00022502"/>
    </source>
</evidence>
<gene>
    <name evidence="12" type="ORF">GCM10023322_74250</name>
</gene>
<keyword evidence="4" id="KW-0328">Glycosyltransferase</keyword>
<evidence type="ECO:0000313" key="13">
    <source>
        <dbReference type="Proteomes" id="UP001501570"/>
    </source>
</evidence>
<dbReference type="Pfam" id="PF04188">
    <property type="entry name" value="Mannosyl_trans2"/>
    <property type="match status" value="1"/>
</dbReference>
<keyword evidence="6 11" id="KW-0812">Transmembrane</keyword>
<feature type="transmembrane region" description="Helical" evidence="11">
    <location>
        <begin position="207"/>
        <end position="225"/>
    </location>
</feature>
<proteinExistence type="predicted"/>
<dbReference type="PANTHER" id="PTHR12468">
    <property type="entry name" value="GPI MANNOSYLTRANSFERASE 2"/>
    <property type="match status" value="1"/>
</dbReference>
<evidence type="ECO:0000256" key="11">
    <source>
        <dbReference type="SAM" id="Phobius"/>
    </source>
</evidence>
<accession>A0ABP9SR44</accession>
<keyword evidence="9 11" id="KW-0472">Membrane</keyword>
<organism evidence="12 13">
    <name type="scientific">Rugosimonospora acidiphila</name>
    <dbReference type="NCBI Taxonomy" id="556531"/>
    <lineage>
        <taxon>Bacteria</taxon>
        <taxon>Bacillati</taxon>
        <taxon>Actinomycetota</taxon>
        <taxon>Actinomycetes</taxon>
        <taxon>Micromonosporales</taxon>
        <taxon>Micromonosporaceae</taxon>
        <taxon>Rugosimonospora</taxon>
    </lineage>
</organism>
<dbReference type="PANTHER" id="PTHR12468:SF2">
    <property type="entry name" value="GPI MANNOSYLTRANSFERASE 2"/>
    <property type="match status" value="1"/>
</dbReference>
<keyword evidence="8 11" id="KW-1133">Transmembrane helix</keyword>
<feature type="transmembrane region" description="Helical" evidence="11">
    <location>
        <begin position="85"/>
        <end position="109"/>
    </location>
</feature>
<keyword evidence="13" id="KW-1185">Reference proteome</keyword>
<comment type="subcellular location">
    <subcellularLocation>
        <location evidence="1">Endoplasmic reticulum membrane</location>
        <topology evidence="1">Multi-pass membrane protein</topology>
    </subcellularLocation>
</comment>
<evidence type="ECO:0000256" key="2">
    <source>
        <dbReference type="ARBA" id="ARBA00004687"/>
    </source>
</evidence>